<dbReference type="AlphaFoldDB" id="A0A1Y1ZLG2"/>
<dbReference type="STRING" id="1231657.A0A1Y1ZLG2"/>
<protein>
    <submittedName>
        <fullName evidence="1">Uncharacterized protein</fullName>
    </submittedName>
</protein>
<organism evidence="1 2">
    <name type="scientific">Clohesyomyces aquaticus</name>
    <dbReference type="NCBI Taxonomy" id="1231657"/>
    <lineage>
        <taxon>Eukaryota</taxon>
        <taxon>Fungi</taxon>
        <taxon>Dikarya</taxon>
        <taxon>Ascomycota</taxon>
        <taxon>Pezizomycotina</taxon>
        <taxon>Dothideomycetes</taxon>
        <taxon>Pleosporomycetidae</taxon>
        <taxon>Pleosporales</taxon>
        <taxon>Lindgomycetaceae</taxon>
        <taxon>Clohesyomyces</taxon>
    </lineage>
</organism>
<dbReference type="OrthoDB" id="5343383at2759"/>
<name>A0A1Y1ZLG2_9PLEO</name>
<sequence>MPSESPEGSDAEVDNPLTYNRDEIITSLTEFYEFLSTLPYVEPAAVLTPPSAGWPNITPENFAGLHKNDEVINLLKHLPYIDLSHHEYIIAPETYPVDYRGELFQRDVTVESVGRSLPLGDDVAFPEWVINLTYGSRDGTYVMLDTSDGTVTEYNIQYENDDPQYDEDDPRSWRNQCEGEAMSLTELLDDWRSKYFKLEWMGHSMNGWPTVMWADRGDENYEDVKEMRKIIRKHGWPSSFQREACQRALREWDQSKV</sequence>
<gene>
    <name evidence="1" type="ORF">BCR34DRAFT_565883</name>
</gene>
<accession>A0A1Y1ZLG2</accession>
<evidence type="ECO:0000313" key="2">
    <source>
        <dbReference type="Proteomes" id="UP000193144"/>
    </source>
</evidence>
<evidence type="ECO:0000313" key="1">
    <source>
        <dbReference type="EMBL" id="ORY11049.1"/>
    </source>
</evidence>
<proteinExistence type="predicted"/>
<comment type="caution">
    <text evidence="1">The sequence shown here is derived from an EMBL/GenBank/DDBJ whole genome shotgun (WGS) entry which is preliminary data.</text>
</comment>
<keyword evidence="2" id="KW-1185">Reference proteome</keyword>
<dbReference type="Proteomes" id="UP000193144">
    <property type="component" value="Unassembled WGS sequence"/>
</dbReference>
<dbReference type="EMBL" id="MCFA01000065">
    <property type="protein sequence ID" value="ORY11049.1"/>
    <property type="molecule type" value="Genomic_DNA"/>
</dbReference>
<reference evidence="1 2" key="1">
    <citation type="submission" date="2016-07" db="EMBL/GenBank/DDBJ databases">
        <title>Pervasive Adenine N6-methylation of Active Genes in Fungi.</title>
        <authorList>
            <consortium name="DOE Joint Genome Institute"/>
            <person name="Mondo S.J."/>
            <person name="Dannebaum R.O."/>
            <person name="Kuo R.C."/>
            <person name="Labutti K."/>
            <person name="Haridas S."/>
            <person name="Kuo A."/>
            <person name="Salamov A."/>
            <person name="Ahrendt S.R."/>
            <person name="Lipzen A."/>
            <person name="Sullivan W."/>
            <person name="Andreopoulos W.B."/>
            <person name="Clum A."/>
            <person name="Lindquist E."/>
            <person name="Daum C."/>
            <person name="Ramamoorthy G.K."/>
            <person name="Gryganskyi A."/>
            <person name="Culley D."/>
            <person name="Magnuson J.K."/>
            <person name="James T.Y."/>
            <person name="O'Malley M.A."/>
            <person name="Stajich J.E."/>
            <person name="Spatafora J.W."/>
            <person name="Visel A."/>
            <person name="Grigoriev I.V."/>
        </authorList>
    </citation>
    <scope>NUCLEOTIDE SEQUENCE [LARGE SCALE GENOMIC DNA]</scope>
    <source>
        <strain evidence="1 2">CBS 115471</strain>
    </source>
</reference>